<protein>
    <submittedName>
        <fullName evidence="1">Uncharacterized protein</fullName>
    </submittedName>
</protein>
<evidence type="ECO:0000313" key="1">
    <source>
        <dbReference type="EMBL" id="EGV60439.1"/>
    </source>
</evidence>
<dbReference type="AlphaFoldDB" id="G3BE25"/>
<accession>G3BE25</accession>
<name>G3BE25_CANTC</name>
<dbReference type="EMBL" id="GL996528">
    <property type="protein sequence ID" value="EGV60439.1"/>
    <property type="molecule type" value="Genomic_DNA"/>
</dbReference>
<sequence length="53" mass="6191">MIMPNFVNFWRSRNKQKSLVIGSYGTKYQATLAKTSLNFLKYKSKTSLDRCLI</sequence>
<dbReference type="HOGENOM" id="CLU_3068484_0_0_1"/>
<reference evidence="1 2" key="1">
    <citation type="journal article" date="2011" name="Proc. Natl. Acad. Sci. U.S.A.">
        <title>Comparative genomics of xylose-fermenting fungi for enhanced biofuel production.</title>
        <authorList>
            <person name="Wohlbach D.J."/>
            <person name="Kuo A."/>
            <person name="Sato T.K."/>
            <person name="Potts K.M."/>
            <person name="Salamov A.A."/>
            <person name="LaButti K.M."/>
            <person name="Sun H."/>
            <person name="Clum A."/>
            <person name="Pangilinan J.L."/>
            <person name="Lindquist E.A."/>
            <person name="Lucas S."/>
            <person name="Lapidus A."/>
            <person name="Jin M."/>
            <person name="Gunawan C."/>
            <person name="Balan V."/>
            <person name="Dale B.E."/>
            <person name="Jeffries T.W."/>
            <person name="Zinkel R."/>
            <person name="Barry K.W."/>
            <person name="Grigoriev I.V."/>
            <person name="Gasch A.P."/>
        </authorList>
    </citation>
    <scope>NUCLEOTIDE SEQUENCE [LARGE SCALE GENOMIC DNA]</scope>
    <source>
        <strain evidence="2">ATCC 10573 / BCRC 21748 / CBS 615 / JCM 9827 / NBRC 10315 / NRRL Y-1498 / VKM Y-70</strain>
    </source>
</reference>
<dbReference type="Proteomes" id="UP000000707">
    <property type="component" value="Unassembled WGS sequence"/>
</dbReference>
<proteinExistence type="predicted"/>
<organism evidence="2">
    <name type="scientific">Candida tenuis (strain ATCC 10573 / BCRC 21748 / CBS 615 / JCM 9827 / NBRC 10315 / NRRL Y-1498 / VKM Y-70)</name>
    <name type="common">Yeast</name>
    <name type="synonym">Yamadazyma tenuis</name>
    <dbReference type="NCBI Taxonomy" id="590646"/>
    <lineage>
        <taxon>Eukaryota</taxon>
        <taxon>Fungi</taxon>
        <taxon>Dikarya</taxon>
        <taxon>Ascomycota</taxon>
        <taxon>Saccharomycotina</taxon>
        <taxon>Pichiomycetes</taxon>
        <taxon>Debaryomycetaceae</taxon>
        <taxon>Yamadazyma</taxon>
    </lineage>
</organism>
<evidence type="ECO:0000313" key="2">
    <source>
        <dbReference type="Proteomes" id="UP000000707"/>
    </source>
</evidence>
<keyword evidence="2" id="KW-1185">Reference proteome</keyword>
<gene>
    <name evidence="1" type="ORF">CANTEDRAFT_116478</name>
</gene>